<evidence type="ECO:0000256" key="2">
    <source>
        <dbReference type="ARBA" id="ARBA00023125"/>
    </source>
</evidence>
<dbReference type="EMBL" id="HG916765">
    <property type="protein sequence ID" value="CDM23381.1"/>
    <property type="molecule type" value="Genomic_DNA"/>
</dbReference>
<evidence type="ECO:0000256" key="1">
    <source>
        <dbReference type="ARBA" id="ARBA00023015"/>
    </source>
</evidence>
<dbReference type="InterPro" id="IPR000835">
    <property type="entry name" value="HTH_MarR-typ"/>
</dbReference>
<protein>
    <submittedName>
        <fullName evidence="5">Transcriptional regulator, MarR-family</fullName>
    </submittedName>
</protein>
<name>W8X2T4_CASD6</name>
<reference evidence="5 6" key="1">
    <citation type="journal article" date="2014" name="BMC Microbiol.">
        <title>The oxygen-independent metabolism of cyclic monoterpenes in Castellaniella defragrans 65Phen.</title>
        <authorList>
            <person name="Petasch J."/>
            <person name="Disch E.M."/>
            <person name="Markert S."/>
            <person name="Becher D."/>
            <person name="Schweder T."/>
            <person name="Huttel B."/>
            <person name="Reinhardt R."/>
            <person name="Harder J."/>
        </authorList>
    </citation>
    <scope>NUCLEOTIDE SEQUENCE [LARGE SCALE GENOMIC DNA]</scope>
    <source>
        <strain evidence="5">65Phen</strain>
    </source>
</reference>
<keyword evidence="6" id="KW-1185">Reference proteome</keyword>
<dbReference type="Gene3D" id="1.10.10.10">
    <property type="entry name" value="Winged helix-like DNA-binding domain superfamily/Winged helix DNA-binding domain"/>
    <property type="match status" value="1"/>
</dbReference>
<evidence type="ECO:0000259" key="4">
    <source>
        <dbReference type="PROSITE" id="PS50995"/>
    </source>
</evidence>
<dbReference type="PANTHER" id="PTHR42756">
    <property type="entry name" value="TRANSCRIPTIONAL REGULATOR, MARR"/>
    <property type="match status" value="1"/>
</dbReference>
<dbReference type="SMART" id="SM00347">
    <property type="entry name" value="HTH_MARR"/>
    <property type="match status" value="1"/>
</dbReference>
<evidence type="ECO:0000313" key="6">
    <source>
        <dbReference type="Proteomes" id="UP000019805"/>
    </source>
</evidence>
<gene>
    <name evidence="5" type="ORF">BN940_04546</name>
</gene>
<evidence type="ECO:0000313" key="5">
    <source>
        <dbReference type="EMBL" id="CDM23381.1"/>
    </source>
</evidence>
<dbReference type="eggNOG" id="COG1846">
    <property type="taxonomic scope" value="Bacteria"/>
</dbReference>
<dbReference type="PANTHER" id="PTHR42756:SF1">
    <property type="entry name" value="TRANSCRIPTIONAL REPRESSOR OF EMRAB OPERON"/>
    <property type="match status" value="1"/>
</dbReference>
<dbReference type="AlphaFoldDB" id="W8X2T4"/>
<keyword evidence="2" id="KW-0238">DNA-binding</keyword>
<keyword evidence="1" id="KW-0805">Transcription regulation</keyword>
<organism evidence="5 6">
    <name type="scientific">Castellaniella defragrans (strain DSM 12143 / CCUG 39792 / 65Phen)</name>
    <name type="common">Alcaligenes defragrans</name>
    <dbReference type="NCBI Taxonomy" id="1437824"/>
    <lineage>
        <taxon>Bacteria</taxon>
        <taxon>Pseudomonadati</taxon>
        <taxon>Pseudomonadota</taxon>
        <taxon>Betaproteobacteria</taxon>
        <taxon>Burkholderiales</taxon>
        <taxon>Alcaligenaceae</taxon>
        <taxon>Castellaniella</taxon>
    </lineage>
</organism>
<dbReference type="STRING" id="1437824.BN940_04546"/>
<sequence>MKSAMLRPANEAYRREFGLDVRALRLLRAICDIPGVTATRLHELTLVEKTLLSKDLKTLIERRLVRRSISPEDARQYRLQATAQGRKIRAASDTLGHAMENVLLAALTPEEHAQLDLLLDKLLWKFQEEGGRDWPALPDSHP</sequence>
<dbReference type="KEGG" id="cdn:BN940_04546"/>
<evidence type="ECO:0000256" key="3">
    <source>
        <dbReference type="ARBA" id="ARBA00023163"/>
    </source>
</evidence>
<dbReference type="GO" id="GO:0003677">
    <property type="term" value="F:DNA binding"/>
    <property type="evidence" value="ECO:0007669"/>
    <property type="project" value="UniProtKB-KW"/>
</dbReference>
<dbReference type="HOGENOM" id="CLU_083287_8_0_4"/>
<dbReference type="InterPro" id="IPR036388">
    <property type="entry name" value="WH-like_DNA-bd_sf"/>
</dbReference>
<keyword evidence="3" id="KW-0804">Transcription</keyword>
<dbReference type="Pfam" id="PF12802">
    <property type="entry name" value="MarR_2"/>
    <property type="match status" value="1"/>
</dbReference>
<dbReference type="GO" id="GO:0003700">
    <property type="term" value="F:DNA-binding transcription factor activity"/>
    <property type="evidence" value="ECO:0007669"/>
    <property type="project" value="InterPro"/>
</dbReference>
<feature type="domain" description="HTH marR-type" evidence="4">
    <location>
        <begin position="1"/>
        <end position="124"/>
    </location>
</feature>
<accession>W8X2T4</accession>
<dbReference type="SUPFAM" id="SSF46785">
    <property type="entry name" value="Winged helix' DNA-binding domain"/>
    <property type="match status" value="1"/>
</dbReference>
<dbReference type="Proteomes" id="UP000019805">
    <property type="component" value="Chromosome"/>
</dbReference>
<proteinExistence type="predicted"/>
<dbReference type="PROSITE" id="PS50995">
    <property type="entry name" value="HTH_MARR_2"/>
    <property type="match status" value="1"/>
</dbReference>
<dbReference type="InterPro" id="IPR036390">
    <property type="entry name" value="WH_DNA-bd_sf"/>
</dbReference>
<dbReference type="PRINTS" id="PR00598">
    <property type="entry name" value="HTHMARR"/>
</dbReference>